<dbReference type="AlphaFoldDB" id="A0A8J6Z0M9"/>
<dbReference type="InterPro" id="IPR050901">
    <property type="entry name" value="BP-dep_ABC_trans_perm"/>
</dbReference>
<feature type="transmembrane region" description="Helical" evidence="7">
    <location>
        <begin position="348"/>
        <end position="368"/>
    </location>
</feature>
<sequence length="383" mass="41229">MATALARQPVSLKLLSSGFLALWCLVAAFPILWIAVMSVKSPVDAFDDRFWNVVTGPATLANGSGVSVLGIALYLAACWGMVRLVARQMPSLIGQIPPRRRWIGWVLGAAVVTLGAALVLFVLLPTLLAVLNPLAGPLGRDVFGFTTEHYRTVWIERGFLRNFQNSMIVTCGVVLVSLTVGTLAGYGLARSGSTLAFWILIIALVFRALPHSVLVAGYLPVFINSAEILRPILGDAAPTLYGKPLAVIAVLVAINQPFTIWMLRSFFQNIPADLDEAARVDGCTHFQAFRRVIMPVMWPGVITTGLFSFLLGYNDFLVTSLLLDAQNQTMVPAIAGMFNRETTTTDQVVAVAAAVSITAPLFILVMVFQRQIVSGLTAGAVKG</sequence>
<dbReference type="PROSITE" id="PS50928">
    <property type="entry name" value="ABC_TM1"/>
    <property type="match status" value="1"/>
</dbReference>
<keyword evidence="5 7" id="KW-1133">Transmembrane helix</keyword>
<gene>
    <name evidence="9" type="ORF">ICN82_19675</name>
</gene>
<feature type="transmembrane region" description="Helical" evidence="7">
    <location>
        <begin position="102"/>
        <end position="124"/>
    </location>
</feature>
<dbReference type="RefSeq" id="WP_193186561.1">
    <property type="nucleotide sequence ID" value="NZ_JACVXA010000093.1"/>
</dbReference>
<accession>A0A8J6Z0M9</accession>
<evidence type="ECO:0000313" key="9">
    <source>
        <dbReference type="EMBL" id="MBE3640429.1"/>
    </source>
</evidence>
<keyword evidence="3" id="KW-1003">Cell membrane</keyword>
<proteinExistence type="inferred from homology"/>
<evidence type="ECO:0000259" key="8">
    <source>
        <dbReference type="PROSITE" id="PS50928"/>
    </source>
</evidence>
<dbReference type="GO" id="GO:0005886">
    <property type="term" value="C:plasma membrane"/>
    <property type="evidence" value="ECO:0007669"/>
    <property type="project" value="UniProtKB-SubCell"/>
</dbReference>
<evidence type="ECO:0000256" key="2">
    <source>
        <dbReference type="ARBA" id="ARBA00022448"/>
    </source>
</evidence>
<name>A0A8J6Z0M9_9RHOB</name>
<comment type="subcellular location">
    <subcellularLocation>
        <location evidence="1 7">Cell membrane</location>
        <topology evidence="1 7">Multi-pass membrane protein</topology>
    </subcellularLocation>
</comment>
<evidence type="ECO:0000256" key="7">
    <source>
        <dbReference type="RuleBase" id="RU363032"/>
    </source>
</evidence>
<dbReference type="PANTHER" id="PTHR32243">
    <property type="entry name" value="MALTOSE TRANSPORT SYSTEM PERMEASE-RELATED"/>
    <property type="match status" value="1"/>
</dbReference>
<feature type="transmembrane region" description="Helical" evidence="7">
    <location>
        <begin position="12"/>
        <end position="39"/>
    </location>
</feature>
<feature type="transmembrane region" description="Helical" evidence="7">
    <location>
        <begin position="167"/>
        <end position="188"/>
    </location>
</feature>
<feature type="transmembrane region" description="Helical" evidence="7">
    <location>
        <begin position="241"/>
        <end position="263"/>
    </location>
</feature>
<dbReference type="EMBL" id="JACVXA010000093">
    <property type="protein sequence ID" value="MBE3640429.1"/>
    <property type="molecule type" value="Genomic_DNA"/>
</dbReference>
<dbReference type="CDD" id="cd06261">
    <property type="entry name" value="TM_PBP2"/>
    <property type="match status" value="1"/>
</dbReference>
<keyword evidence="6 7" id="KW-0472">Membrane</keyword>
<dbReference type="PANTHER" id="PTHR32243:SF18">
    <property type="entry name" value="INNER MEMBRANE ABC TRANSPORTER PERMEASE PROTEIN YCJP"/>
    <property type="match status" value="1"/>
</dbReference>
<dbReference type="Proteomes" id="UP000609121">
    <property type="component" value="Unassembled WGS sequence"/>
</dbReference>
<feature type="domain" description="ABC transmembrane type-1" evidence="8">
    <location>
        <begin position="163"/>
        <end position="368"/>
    </location>
</feature>
<evidence type="ECO:0000256" key="4">
    <source>
        <dbReference type="ARBA" id="ARBA00022692"/>
    </source>
</evidence>
<dbReference type="SUPFAM" id="SSF161098">
    <property type="entry name" value="MetI-like"/>
    <property type="match status" value="1"/>
</dbReference>
<dbReference type="InterPro" id="IPR000515">
    <property type="entry name" value="MetI-like"/>
</dbReference>
<keyword evidence="10" id="KW-1185">Reference proteome</keyword>
<feature type="transmembrane region" description="Helical" evidence="7">
    <location>
        <begin position="59"/>
        <end position="82"/>
    </location>
</feature>
<keyword evidence="2 7" id="KW-0813">Transport</keyword>
<evidence type="ECO:0000256" key="6">
    <source>
        <dbReference type="ARBA" id="ARBA00023136"/>
    </source>
</evidence>
<comment type="caution">
    <text evidence="9">The sequence shown here is derived from an EMBL/GenBank/DDBJ whole genome shotgun (WGS) entry which is preliminary data.</text>
</comment>
<dbReference type="InterPro" id="IPR035906">
    <property type="entry name" value="MetI-like_sf"/>
</dbReference>
<evidence type="ECO:0000256" key="3">
    <source>
        <dbReference type="ARBA" id="ARBA00022475"/>
    </source>
</evidence>
<comment type="similarity">
    <text evidence="7">Belongs to the binding-protein-dependent transport system permease family.</text>
</comment>
<reference evidence="9" key="1">
    <citation type="submission" date="2020-09" db="EMBL/GenBank/DDBJ databases">
        <title>A novel bacterium of genus Mangrovicoccus, isolated from South China Sea.</title>
        <authorList>
            <person name="Huang H."/>
            <person name="Mo K."/>
            <person name="Hu Y."/>
        </authorList>
    </citation>
    <scope>NUCLEOTIDE SEQUENCE</scope>
    <source>
        <strain evidence="9">HB182678</strain>
    </source>
</reference>
<feature type="transmembrane region" description="Helical" evidence="7">
    <location>
        <begin position="296"/>
        <end position="313"/>
    </location>
</feature>
<evidence type="ECO:0000256" key="1">
    <source>
        <dbReference type="ARBA" id="ARBA00004651"/>
    </source>
</evidence>
<dbReference type="GO" id="GO:0055085">
    <property type="term" value="P:transmembrane transport"/>
    <property type="evidence" value="ECO:0007669"/>
    <property type="project" value="InterPro"/>
</dbReference>
<organism evidence="9 10">
    <name type="scientific">Mangrovicoccus algicola</name>
    <dbReference type="NCBI Taxonomy" id="2771008"/>
    <lineage>
        <taxon>Bacteria</taxon>
        <taxon>Pseudomonadati</taxon>
        <taxon>Pseudomonadota</taxon>
        <taxon>Alphaproteobacteria</taxon>
        <taxon>Rhodobacterales</taxon>
        <taxon>Paracoccaceae</taxon>
        <taxon>Mangrovicoccus</taxon>
    </lineage>
</organism>
<dbReference type="Pfam" id="PF00528">
    <property type="entry name" value="BPD_transp_1"/>
    <property type="match status" value="1"/>
</dbReference>
<keyword evidence="4 7" id="KW-0812">Transmembrane</keyword>
<evidence type="ECO:0000313" key="10">
    <source>
        <dbReference type="Proteomes" id="UP000609121"/>
    </source>
</evidence>
<evidence type="ECO:0000256" key="5">
    <source>
        <dbReference type="ARBA" id="ARBA00022989"/>
    </source>
</evidence>
<dbReference type="Gene3D" id="1.10.3720.10">
    <property type="entry name" value="MetI-like"/>
    <property type="match status" value="1"/>
</dbReference>
<protein>
    <submittedName>
        <fullName evidence="9">Carbohydrate ABC transporter permease</fullName>
    </submittedName>
</protein>
<feature type="transmembrane region" description="Helical" evidence="7">
    <location>
        <begin position="195"/>
        <end position="221"/>
    </location>
</feature>